<keyword evidence="3" id="KW-1185">Reference proteome</keyword>
<dbReference type="AlphaFoldDB" id="R7QAL0"/>
<dbReference type="Proteomes" id="UP000012073">
    <property type="component" value="Unassembled WGS sequence"/>
</dbReference>
<feature type="region of interest" description="Disordered" evidence="1">
    <location>
        <begin position="1"/>
        <end position="20"/>
    </location>
</feature>
<evidence type="ECO:0000313" key="3">
    <source>
        <dbReference type="Proteomes" id="UP000012073"/>
    </source>
</evidence>
<sequence length="111" mass="11787">MCERRQGRTTERTHPQAPGDGGAAMALLGLKLRGVYLIDLASDTIVVELFSLGGSLGLCHGLCSAARDDHSKVFSLIRQVEVATVNTSGQCPVKERGSEVGMVGGCQQRRC</sequence>
<name>R7QAL0_CHOCR</name>
<proteinExistence type="predicted"/>
<dbReference type="RefSeq" id="XP_005714918.1">
    <property type="nucleotide sequence ID" value="XM_005714861.1"/>
</dbReference>
<dbReference type="KEGG" id="ccp:CHC_T00003039001"/>
<dbReference type="EMBL" id="HG001718">
    <property type="protein sequence ID" value="CDF35099.1"/>
    <property type="molecule type" value="Genomic_DNA"/>
</dbReference>
<accession>R7QAL0</accession>
<dbReference type="Gramene" id="CDF35099">
    <property type="protein sequence ID" value="CDF35099"/>
    <property type="gene ID" value="CHC_T00003039001"/>
</dbReference>
<evidence type="ECO:0000256" key="1">
    <source>
        <dbReference type="SAM" id="MobiDB-lite"/>
    </source>
</evidence>
<evidence type="ECO:0000313" key="2">
    <source>
        <dbReference type="EMBL" id="CDF35099.1"/>
    </source>
</evidence>
<gene>
    <name evidence="2" type="ORF">CHC_T00003039001</name>
</gene>
<feature type="compositionally biased region" description="Basic and acidic residues" evidence="1">
    <location>
        <begin position="1"/>
        <end position="14"/>
    </location>
</feature>
<organism evidence="2 3">
    <name type="scientific">Chondrus crispus</name>
    <name type="common">Carrageen Irish moss</name>
    <name type="synonym">Polymorpha crispa</name>
    <dbReference type="NCBI Taxonomy" id="2769"/>
    <lineage>
        <taxon>Eukaryota</taxon>
        <taxon>Rhodophyta</taxon>
        <taxon>Florideophyceae</taxon>
        <taxon>Rhodymeniophycidae</taxon>
        <taxon>Gigartinales</taxon>
        <taxon>Gigartinaceae</taxon>
        <taxon>Chondrus</taxon>
    </lineage>
</organism>
<protein>
    <submittedName>
        <fullName evidence="2">Uncharacterized protein</fullName>
    </submittedName>
</protein>
<reference evidence="3" key="1">
    <citation type="journal article" date="2013" name="Proc. Natl. Acad. Sci. U.S.A.">
        <title>Genome structure and metabolic features in the red seaweed Chondrus crispus shed light on evolution of the Archaeplastida.</title>
        <authorList>
            <person name="Collen J."/>
            <person name="Porcel B."/>
            <person name="Carre W."/>
            <person name="Ball S.G."/>
            <person name="Chaparro C."/>
            <person name="Tonon T."/>
            <person name="Barbeyron T."/>
            <person name="Michel G."/>
            <person name="Noel B."/>
            <person name="Valentin K."/>
            <person name="Elias M."/>
            <person name="Artiguenave F."/>
            <person name="Arun A."/>
            <person name="Aury J.M."/>
            <person name="Barbosa-Neto J.F."/>
            <person name="Bothwell J.H."/>
            <person name="Bouget F.Y."/>
            <person name="Brillet L."/>
            <person name="Cabello-Hurtado F."/>
            <person name="Capella-Gutierrez S."/>
            <person name="Charrier B."/>
            <person name="Cladiere L."/>
            <person name="Cock J.M."/>
            <person name="Coelho S.M."/>
            <person name="Colleoni C."/>
            <person name="Czjzek M."/>
            <person name="Da Silva C."/>
            <person name="Delage L."/>
            <person name="Denoeud F."/>
            <person name="Deschamps P."/>
            <person name="Dittami S.M."/>
            <person name="Gabaldon T."/>
            <person name="Gachon C.M."/>
            <person name="Groisillier A."/>
            <person name="Herve C."/>
            <person name="Jabbari K."/>
            <person name="Katinka M."/>
            <person name="Kloareg B."/>
            <person name="Kowalczyk N."/>
            <person name="Labadie K."/>
            <person name="Leblanc C."/>
            <person name="Lopez P.J."/>
            <person name="McLachlan D.H."/>
            <person name="Meslet-Cladiere L."/>
            <person name="Moustafa A."/>
            <person name="Nehr Z."/>
            <person name="Nyvall Collen P."/>
            <person name="Panaud O."/>
            <person name="Partensky F."/>
            <person name="Poulain J."/>
            <person name="Rensing S.A."/>
            <person name="Rousvoal S."/>
            <person name="Samson G."/>
            <person name="Symeonidi A."/>
            <person name="Weissenbach J."/>
            <person name="Zambounis A."/>
            <person name="Wincker P."/>
            <person name="Boyen C."/>
        </authorList>
    </citation>
    <scope>NUCLEOTIDE SEQUENCE [LARGE SCALE GENOMIC DNA]</scope>
    <source>
        <strain evidence="3">cv. Stackhouse</strain>
    </source>
</reference>
<dbReference type="GeneID" id="17322680"/>